<dbReference type="PANTHER" id="PTHR11895:SF169">
    <property type="entry name" value="GLUTAMYL-TRNA(GLN) AMIDOTRANSFERASE"/>
    <property type="match status" value="1"/>
</dbReference>
<feature type="domain" description="Allophanate hydrolase C-terminal" evidence="2">
    <location>
        <begin position="466"/>
        <end position="587"/>
    </location>
</feature>
<reference evidence="3 4" key="1">
    <citation type="submission" date="2018-09" db="EMBL/GenBank/DDBJ databases">
        <title>Genome sequencing of Nocardioides immobilis CCTCC AB 2017083 for comparison to Nocardioides silvaticus.</title>
        <authorList>
            <person name="Li C."/>
            <person name="Wang G."/>
        </authorList>
    </citation>
    <scope>NUCLEOTIDE SEQUENCE [LARGE SCALE GENOMIC DNA]</scope>
    <source>
        <strain evidence="3 4">CCTCC AB 2017083</strain>
    </source>
</reference>
<dbReference type="EC" id="3.5.1.54" evidence="3"/>
<dbReference type="Gene3D" id="3.90.1300.10">
    <property type="entry name" value="Amidase signature (AS) domain"/>
    <property type="match status" value="1"/>
</dbReference>
<dbReference type="RefSeq" id="WP_118925137.1">
    <property type="nucleotide sequence ID" value="NZ_QXGH01000014.1"/>
</dbReference>
<dbReference type="NCBIfam" id="NF006043">
    <property type="entry name" value="PRK08186.1"/>
    <property type="match status" value="1"/>
</dbReference>
<keyword evidence="3" id="KW-0378">Hydrolase</keyword>
<organism evidence="3 4">
    <name type="scientific">Nocardioides immobilis</name>
    <dbReference type="NCBI Taxonomy" id="2049295"/>
    <lineage>
        <taxon>Bacteria</taxon>
        <taxon>Bacillati</taxon>
        <taxon>Actinomycetota</taxon>
        <taxon>Actinomycetes</taxon>
        <taxon>Propionibacteriales</taxon>
        <taxon>Nocardioidaceae</taxon>
        <taxon>Nocardioides</taxon>
    </lineage>
</organism>
<dbReference type="Pfam" id="PF21986">
    <property type="entry name" value="AH_C"/>
    <property type="match status" value="1"/>
</dbReference>
<comment type="caution">
    <text evidence="3">The sequence shown here is derived from an EMBL/GenBank/DDBJ whole genome shotgun (WGS) entry which is preliminary data.</text>
</comment>
<dbReference type="Gene3D" id="1.20.58.1700">
    <property type="match status" value="1"/>
</dbReference>
<evidence type="ECO:0000313" key="4">
    <source>
        <dbReference type="Proteomes" id="UP000283644"/>
    </source>
</evidence>
<dbReference type="SUPFAM" id="SSF75304">
    <property type="entry name" value="Amidase signature (AS) enzymes"/>
    <property type="match status" value="1"/>
</dbReference>
<sequence length="592" mass="61086">MTDPTLEPGSLRSGYASGRCTPAQVVETVLARIAARGDDGVWICMVEPDHLRNAAAALDPADRERLPLWGVPFAVKDNIDVAGMPTTAACPGFAYEPTTTAPVVERLLEAGALLVGKTNLDQFATGLNGTRSPYGVPVSVADPDLISGGSSSGSAVVVAAGLVSFAIGTDTAGSGRVPAALNGVVGLKPTHGLVSTRGIVPACRSLDCPSVFTTSVADASAVLAVLASYDELDPYARPLGKPSPPLRMPLDRLRIGIPDQICAWGARGERACWDELLSRLTGAGAELVAVPMEPFFEAGDQLYGGAWLAERLHGLATFLGERSNEVLPEIREVLLGAGGVSGVEAFGAFDRMQALRRTVSRLLATVDVLITPTVTETFAVAEMVADPVALNARLGRFTTFTNLLDLCALAVPAGRGAGGHPFGVTVQAAAGKDATISAVGAAIEALLGDAPTPAAAWAEPPAATLDLAVVGAHLAGFPLHEQLVERGAQLVARTATAPRYRLYRLLDAHPPKPALSRTGSSGSEIAVEVYRLPLAEVGGFLAHVAAPLAIGQVELADGSFVHGFVCEPWGLDGAEDITAHGGWAAYCGSTAR</sequence>
<dbReference type="Gene3D" id="3.10.490.10">
    <property type="entry name" value="Gamma-glutamyl cyclotransferase-like"/>
    <property type="match status" value="1"/>
</dbReference>
<dbReference type="Proteomes" id="UP000283644">
    <property type="component" value="Unassembled WGS sequence"/>
</dbReference>
<accession>A0A417Y376</accession>
<dbReference type="InterPro" id="IPR036928">
    <property type="entry name" value="AS_sf"/>
</dbReference>
<keyword evidence="4" id="KW-1185">Reference proteome</keyword>
<dbReference type="PANTHER" id="PTHR11895">
    <property type="entry name" value="TRANSAMIDASE"/>
    <property type="match status" value="1"/>
</dbReference>
<evidence type="ECO:0000259" key="2">
    <source>
        <dbReference type="Pfam" id="PF21986"/>
    </source>
</evidence>
<dbReference type="InterPro" id="IPR053844">
    <property type="entry name" value="AH_C"/>
</dbReference>
<gene>
    <name evidence="3" type="primary">atzF</name>
    <name evidence="3" type="ORF">D0Z08_10180</name>
</gene>
<feature type="domain" description="Amidase" evidence="1">
    <location>
        <begin position="25"/>
        <end position="435"/>
    </location>
</feature>
<evidence type="ECO:0000313" key="3">
    <source>
        <dbReference type="EMBL" id="RHW27036.1"/>
    </source>
</evidence>
<dbReference type="InterPro" id="IPR023631">
    <property type="entry name" value="Amidase_dom"/>
</dbReference>
<evidence type="ECO:0000259" key="1">
    <source>
        <dbReference type="Pfam" id="PF01425"/>
    </source>
</evidence>
<dbReference type="GO" id="GO:0004039">
    <property type="term" value="F:allophanate hydrolase activity"/>
    <property type="evidence" value="ECO:0007669"/>
    <property type="project" value="UniProtKB-EC"/>
</dbReference>
<dbReference type="NCBIfam" id="TIGR02713">
    <property type="entry name" value="allophanate_hyd"/>
    <property type="match status" value="1"/>
</dbReference>
<dbReference type="InterPro" id="IPR000120">
    <property type="entry name" value="Amidase"/>
</dbReference>
<dbReference type="OrthoDB" id="182039at2"/>
<dbReference type="InterPro" id="IPR014085">
    <property type="entry name" value="Allophanate_hydrolase"/>
</dbReference>
<dbReference type="AlphaFoldDB" id="A0A417Y376"/>
<dbReference type="EMBL" id="QXGH01000014">
    <property type="protein sequence ID" value="RHW27036.1"/>
    <property type="molecule type" value="Genomic_DNA"/>
</dbReference>
<protein>
    <submittedName>
        <fullName evidence="3">Allophanate hydrolase</fullName>
        <ecNumber evidence="3">3.5.1.54</ecNumber>
    </submittedName>
</protein>
<dbReference type="Pfam" id="PF01425">
    <property type="entry name" value="Amidase"/>
    <property type="match status" value="1"/>
</dbReference>
<proteinExistence type="predicted"/>
<name>A0A417Y376_9ACTN</name>